<dbReference type="PANTHER" id="PTHR21523">
    <property type="match status" value="1"/>
</dbReference>
<feature type="transmembrane region" description="Helical" evidence="2">
    <location>
        <begin position="640"/>
        <end position="662"/>
    </location>
</feature>
<keyword evidence="1" id="KW-0175">Coiled coil</keyword>
<sequence length="685" mass="77189">MFIALAIFSILAQLGDGMILNKRASKENGRSSNGIRIQKIAKMDGIDHQMVRDENKTLIRISPEAGDELLQHWANQAMSGLMAAVAAKKIRSGMLTRRDKLSHNNCTNEAQNLRDHANCVVELFHRTKLHYLRNAKNRRRRRVKREIPWKIETKSNFELIDEKKKSPLALIAQQLTKLLHEEKKKSNPKKVLKNWKQVLDEIKAEIKERKKKKKAMRRIRKKFENYSRMMRGIGVDPKSGFEAMGIEEIIDDDENGSDEMLPKNMTDEQKAFKNAILTIREGVKLGLMLNGTNTTNFDERKIAIFSPQFMSVFPDEHTNQTVNLLSPSVLALHEQGSDLEKNLSLAKTFRIIAESGQEDWMNFVFEASGVTEAVERMKEQERKEEEEVWQKRMHDENGKPLYFTKENVTEMYGEYEASKVDRMKLLHKSLTNEQLKELNSTGFAVMTPRQLHVLYGPGSPYNDSKALENFRNLSRSDVGKLLEANIKLLAKEENAFKISKRKDIVLSPVVFSSLVLAPDVVSQSIVLSPLVFSPLILSPSALGPLILSPWIFSPLILSPRVLGPIILSPTIFSPIILSPMCLGPLILSPAVADPLILSPFVLNPFILTPLVMVPVILNPFCLSPLLGVPNTLSPLILSPFVLSPFIFSPPFVNAFVLSPYALSPILLSDGQLFTAVLSPSWLSSL</sequence>
<dbReference type="InterPro" id="IPR006954">
    <property type="entry name" value="Mlt-10-like"/>
</dbReference>
<keyword evidence="2" id="KW-0812">Transmembrane</keyword>
<feature type="transmembrane region" description="Helical" evidence="2">
    <location>
        <begin position="530"/>
        <end position="552"/>
    </location>
</feature>
<keyword evidence="2" id="KW-0472">Membrane</keyword>
<evidence type="ECO:0000256" key="3">
    <source>
        <dbReference type="SAM" id="SignalP"/>
    </source>
</evidence>
<keyword evidence="2" id="KW-1133">Transmembrane helix</keyword>
<evidence type="ECO:0000256" key="2">
    <source>
        <dbReference type="SAM" id="Phobius"/>
    </source>
</evidence>
<keyword evidence="5" id="KW-1185">Reference proteome</keyword>
<gene>
    <name evidence="4" type="ORF">CBOVIS_LOCUS1696</name>
</gene>
<comment type="caution">
    <text evidence="4">The sequence shown here is derived from an EMBL/GenBank/DDBJ whole genome shotgun (WGS) entry which is preliminary data.</text>
</comment>
<dbReference type="Pfam" id="PF04870">
    <property type="entry name" value="Moulting_cycle"/>
    <property type="match status" value="1"/>
</dbReference>
<feature type="chain" id="PRO_5035790654" evidence="3">
    <location>
        <begin position="18"/>
        <end position="685"/>
    </location>
</feature>
<feature type="coiled-coil region" evidence="1">
    <location>
        <begin position="192"/>
        <end position="219"/>
    </location>
</feature>
<evidence type="ECO:0000313" key="5">
    <source>
        <dbReference type="Proteomes" id="UP000494206"/>
    </source>
</evidence>
<accession>A0A8S1E9A6</accession>
<feature type="signal peptide" evidence="3">
    <location>
        <begin position="1"/>
        <end position="17"/>
    </location>
</feature>
<organism evidence="4 5">
    <name type="scientific">Caenorhabditis bovis</name>
    <dbReference type="NCBI Taxonomy" id="2654633"/>
    <lineage>
        <taxon>Eukaryota</taxon>
        <taxon>Metazoa</taxon>
        <taxon>Ecdysozoa</taxon>
        <taxon>Nematoda</taxon>
        <taxon>Chromadorea</taxon>
        <taxon>Rhabditida</taxon>
        <taxon>Rhabditina</taxon>
        <taxon>Rhabditomorpha</taxon>
        <taxon>Rhabditoidea</taxon>
        <taxon>Rhabditidae</taxon>
        <taxon>Peloderinae</taxon>
        <taxon>Caenorhabditis</taxon>
    </lineage>
</organism>
<proteinExistence type="predicted"/>
<dbReference type="Proteomes" id="UP000494206">
    <property type="component" value="Unassembled WGS sequence"/>
</dbReference>
<protein>
    <submittedName>
        <fullName evidence="4">Uncharacterized protein</fullName>
    </submittedName>
</protein>
<dbReference type="PANTHER" id="PTHR21523:SF10">
    <property type="entry name" value="MLT-TEN (MLT-10) RELATED"/>
    <property type="match status" value="1"/>
</dbReference>
<keyword evidence="3" id="KW-0732">Signal</keyword>
<dbReference type="AlphaFoldDB" id="A0A8S1E9A6"/>
<dbReference type="EMBL" id="CADEPM010000001">
    <property type="protein sequence ID" value="CAB3398420.1"/>
    <property type="molecule type" value="Genomic_DNA"/>
</dbReference>
<reference evidence="4 5" key="1">
    <citation type="submission" date="2020-04" db="EMBL/GenBank/DDBJ databases">
        <authorList>
            <person name="Laetsch R D."/>
            <person name="Stevens L."/>
            <person name="Kumar S."/>
            <person name="Blaxter L. M."/>
        </authorList>
    </citation>
    <scope>NUCLEOTIDE SEQUENCE [LARGE SCALE GENOMIC DNA]</scope>
</reference>
<dbReference type="OrthoDB" id="5917548at2759"/>
<feature type="transmembrane region" description="Helical" evidence="2">
    <location>
        <begin position="606"/>
        <end position="628"/>
    </location>
</feature>
<evidence type="ECO:0000256" key="1">
    <source>
        <dbReference type="SAM" id="Coils"/>
    </source>
</evidence>
<evidence type="ECO:0000313" key="4">
    <source>
        <dbReference type="EMBL" id="CAB3398420.1"/>
    </source>
</evidence>
<feature type="transmembrane region" description="Helical" evidence="2">
    <location>
        <begin position="564"/>
        <end position="586"/>
    </location>
</feature>
<name>A0A8S1E9A6_9PELO</name>